<sequence>MNCVSDRERKQDAGLYDEITELDRIPSVTGGMPSPSPGPVFDPDPEPKQEEDEGSSRGLRRSERIQRLTRGPPKAQLGVAYHASFQYQSRQQSRFSKGVADVTFPSIDPNGGFLANAVYCLARNCIRIWARMNIIDEHSLGHMCRAQLQLTSLRLCSMYPMFSVSFTVEKRLKVACPVQRMDLATPDTASRRAAPIECTKPRMTLECISPCWTILLLMWDRKLGKLR</sequence>
<gene>
    <name evidence="2" type="primary">BQ5605_C034g11247</name>
    <name evidence="2" type="ORF">BQ5605_C034G11247</name>
</gene>
<feature type="region of interest" description="Disordered" evidence="1">
    <location>
        <begin position="1"/>
        <end position="71"/>
    </location>
</feature>
<dbReference type="Proteomes" id="UP000249464">
    <property type="component" value="Unassembled WGS sequence"/>
</dbReference>
<name>A0A2X0PGV9_9BASI</name>
<organism evidence="2 3">
    <name type="scientific">Microbotryum silenes-dioicae</name>
    <dbReference type="NCBI Taxonomy" id="796604"/>
    <lineage>
        <taxon>Eukaryota</taxon>
        <taxon>Fungi</taxon>
        <taxon>Dikarya</taxon>
        <taxon>Basidiomycota</taxon>
        <taxon>Pucciniomycotina</taxon>
        <taxon>Microbotryomycetes</taxon>
        <taxon>Microbotryales</taxon>
        <taxon>Microbotryaceae</taxon>
        <taxon>Microbotryum</taxon>
    </lineage>
</organism>
<dbReference type="EMBL" id="FQNC01000065">
    <property type="protein sequence ID" value="SGY98834.1"/>
    <property type="molecule type" value="Genomic_DNA"/>
</dbReference>
<evidence type="ECO:0000256" key="1">
    <source>
        <dbReference type="SAM" id="MobiDB-lite"/>
    </source>
</evidence>
<reference evidence="2 3" key="1">
    <citation type="submission" date="2016-11" db="EMBL/GenBank/DDBJ databases">
        <authorList>
            <person name="Jaros S."/>
            <person name="Januszkiewicz K."/>
            <person name="Wedrychowicz H."/>
        </authorList>
    </citation>
    <scope>NUCLEOTIDE SEQUENCE [LARGE SCALE GENOMIC DNA]</scope>
</reference>
<proteinExistence type="predicted"/>
<protein>
    <submittedName>
        <fullName evidence="2">BQ5605_C034g11247 protein</fullName>
    </submittedName>
</protein>
<evidence type="ECO:0000313" key="3">
    <source>
        <dbReference type="Proteomes" id="UP000249464"/>
    </source>
</evidence>
<accession>A0A2X0PGV9</accession>
<dbReference type="AlphaFoldDB" id="A0A2X0PGV9"/>
<keyword evidence="3" id="KW-1185">Reference proteome</keyword>
<evidence type="ECO:0000313" key="2">
    <source>
        <dbReference type="EMBL" id="SGY98834.1"/>
    </source>
</evidence>
<feature type="compositionally biased region" description="Basic and acidic residues" evidence="1">
    <location>
        <begin position="1"/>
        <end position="12"/>
    </location>
</feature>